<comment type="similarity">
    <text evidence="2">Belongs to the autoinducer-2 exporter (AI-2E) (TC 2.A.86) family.</text>
</comment>
<keyword evidence="4 6" id="KW-1133">Transmembrane helix</keyword>
<feature type="transmembrane region" description="Helical" evidence="6">
    <location>
        <begin position="333"/>
        <end position="355"/>
    </location>
</feature>
<reference evidence="7 8" key="1">
    <citation type="journal article" date="2013" name="Stand. Genomic Sci.">
        <title>Complete genome sequence of Dehalobacter restrictus PER-K23(T.).</title>
        <authorList>
            <person name="Kruse T."/>
            <person name="Maillard J."/>
            <person name="Goodwin L."/>
            <person name="Woyke T."/>
            <person name="Teshima H."/>
            <person name="Bruce D."/>
            <person name="Detter C."/>
            <person name="Tapia R."/>
            <person name="Han C."/>
            <person name="Huntemann M."/>
            <person name="Wei C.L."/>
            <person name="Han J."/>
            <person name="Chen A."/>
            <person name="Kyrpides N."/>
            <person name="Szeto E."/>
            <person name="Markowitz V."/>
            <person name="Ivanova N."/>
            <person name="Pagani I."/>
            <person name="Pati A."/>
            <person name="Pitluck S."/>
            <person name="Nolan M."/>
            <person name="Holliger C."/>
            <person name="Smidt H."/>
        </authorList>
    </citation>
    <scope>NUCLEOTIDE SEQUENCE [LARGE SCALE GENOMIC DNA]</scope>
    <source>
        <strain evidence="8">DSM 9455</strain>
    </source>
</reference>
<dbReference type="PANTHER" id="PTHR21716">
    <property type="entry name" value="TRANSMEMBRANE PROTEIN"/>
    <property type="match status" value="1"/>
</dbReference>
<feature type="transmembrane region" description="Helical" evidence="6">
    <location>
        <begin position="173"/>
        <end position="193"/>
    </location>
</feature>
<accession>A0ABM5P4Z7</accession>
<evidence type="ECO:0000313" key="7">
    <source>
        <dbReference type="EMBL" id="AHF09615.1"/>
    </source>
</evidence>
<dbReference type="PANTHER" id="PTHR21716:SF68">
    <property type="entry name" value="TRANSPORT PROTEIN YTVI-RELATED"/>
    <property type="match status" value="1"/>
</dbReference>
<dbReference type="InterPro" id="IPR002549">
    <property type="entry name" value="AI-2E-like"/>
</dbReference>
<evidence type="ECO:0000256" key="2">
    <source>
        <dbReference type="ARBA" id="ARBA00009773"/>
    </source>
</evidence>
<keyword evidence="3 6" id="KW-0812">Transmembrane</keyword>
<gene>
    <name evidence="7" type="ORF">DEHRE_05545</name>
</gene>
<dbReference type="RefSeq" id="WP_025205403.1">
    <property type="nucleotide sequence ID" value="NZ_CP007033.1"/>
</dbReference>
<evidence type="ECO:0000256" key="4">
    <source>
        <dbReference type="ARBA" id="ARBA00022989"/>
    </source>
</evidence>
<proteinExistence type="inferred from homology"/>
<feature type="transmembrane region" description="Helical" evidence="6">
    <location>
        <begin position="270"/>
        <end position="289"/>
    </location>
</feature>
<feature type="transmembrane region" description="Helical" evidence="6">
    <location>
        <begin position="296"/>
        <end position="313"/>
    </location>
</feature>
<sequence length="367" mass="39978">MNDTTKNSLRVNLNRLVMIAAALLGLKLFTYTIVEFFPVFGSTLGTVVSALLPFILAFIISFLLEPLILKLINVLKIKRTYASLVVVVLVLIIFVLLLVLFGSRIYRELAELYTAFPMIYQQTLAMLTEKIGLVQQFIQLNPEINSAIQSNMEKILAALQVILKNGSLGLLNFLGALPGLMFVIVITTVATLLTSMSFPAVKEWLFGRVKGKYLGRTRQIAADLGSALVGFLRAQTFLVCITFAVITIGLLIIGNSYAFTLGILAGLLDLIPVIGPALIFIPWILVLLFTGSIASAVKLLVIYLAATVIRQALEPKILSQNIGLHPLATLMSMYIGLNLFGAVGLIIGPALVVMYEAVRKAGFFKGE</sequence>
<evidence type="ECO:0000256" key="3">
    <source>
        <dbReference type="ARBA" id="ARBA00022692"/>
    </source>
</evidence>
<feature type="transmembrane region" description="Helical" evidence="6">
    <location>
        <begin position="81"/>
        <end position="102"/>
    </location>
</feature>
<dbReference type="NCBIfam" id="TIGR02872">
    <property type="entry name" value="spore_ytvI"/>
    <property type="match status" value="1"/>
</dbReference>
<keyword evidence="5 6" id="KW-0472">Membrane</keyword>
<name>A0ABM5P4Z7_DEHRP</name>
<feature type="transmembrane region" description="Helical" evidence="6">
    <location>
        <begin position="236"/>
        <end position="258"/>
    </location>
</feature>
<protein>
    <submittedName>
        <fullName evidence="7">Sporulation integral membrane protein YtvI</fullName>
    </submittedName>
</protein>
<keyword evidence="8" id="KW-1185">Reference proteome</keyword>
<comment type="subcellular location">
    <subcellularLocation>
        <location evidence="1">Membrane</location>
        <topology evidence="1">Multi-pass membrane protein</topology>
    </subcellularLocation>
</comment>
<dbReference type="EMBL" id="CP007033">
    <property type="protein sequence ID" value="AHF09615.1"/>
    <property type="molecule type" value="Genomic_DNA"/>
</dbReference>
<evidence type="ECO:0000313" key="8">
    <source>
        <dbReference type="Proteomes" id="UP000018934"/>
    </source>
</evidence>
<evidence type="ECO:0000256" key="5">
    <source>
        <dbReference type="ARBA" id="ARBA00023136"/>
    </source>
</evidence>
<dbReference type="Proteomes" id="UP000018934">
    <property type="component" value="Chromosome"/>
</dbReference>
<organism evidence="7 8">
    <name type="scientific">Dehalobacter restrictus (strain DSM 9455 / PER-K23)</name>
    <dbReference type="NCBI Taxonomy" id="871738"/>
    <lineage>
        <taxon>Bacteria</taxon>
        <taxon>Bacillati</taxon>
        <taxon>Bacillota</taxon>
        <taxon>Clostridia</taxon>
        <taxon>Eubacteriales</taxon>
        <taxon>Desulfitobacteriaceae</taxon>
        <taxon>Dehalobacter</taxon>
    </lineage>
</organism>
<feature type="transmembrane region" description="Helical" evidence="6">
    <location>
        <begin position="46"/>
        <end position="69"/>
    </location>
</feature>
<feature type="transmembrane region" description="Helical" evidence="6">
    <location>
        <begin position="12"/>
        <end position="34"/>
    </location>
</feature>
<dbReference type="Pfam" id="PF01594">
    <property type="entry name" value="AI-2E_transport"/>
    <property type="match status" value="1"/>
</dbReference>
<evidence type="ECO:0000256" key="6">
    <source>
        <dbReference type="SAM" id="Phobius"/>
    </source>
</evidence>
<dbReference type="InterPro" id="IPR014227">
    <property type="entry name" value="YtvI-like"/>
</dbReference>
<evidence type="ECO:0000256" key="1">
    <source>
        <dbReference type="ARBA" id="ARBA00004141"/>
    </source>
</evidence>